<dbReference type="NCBIfam" id="TIGR04183">
    <property type="entry name" value="Por_Secre_tail"/>
    <property type="match status" value="1"/>
</dbReference>
<evidence type="ECO:0000256" key="1">
    <source>
        <dbReference type="SAM" id="SignalP"/>
    </source>
</evidence>
<dbReference type="InterPro" id="IPR026444">
    <property type="entry name" value="Secre_tail"/>
</dbReference>
<dbReference type="Proteomes" id="UP000061809">
    <property type="component" value="Chromosome"/>
</dbReference>
<gene>
    <name evidence="3" type="ORF">BcellWH2_05441</name>
</gene>
<protein>
    <recommendedName>
        <fullName evidence="2">Secretion system C-terminal sorting domain-containing protein</fullName>
    </recommendedName>
</protein>
<dbReference type="PATRIC" id="fig|246787.4.peg.5613"/>
<evidence type="ECO:0000313" key="4">
    <source>
        <dbReference type="Proteomes" id="UP000061809"/>
    </source>
</evidence>
<sequence length="391" mass="43567">MMKKYIIFIFLLLNSLSSFSVGNSLVGPTTVDPGTYYSYRANLDGWDINTVVRWKITNGRFNNVNGPTELRQAIAVLYADVVWDDTTNKGTITVDINGPVLLRIEVNINSVKNMYITDFRYNGSKVTNDIIKLPLGQTGILECTVSEMAYPLSKNKITEFKWETPKSWGGKTFYSGRTIKVNYNATSGNGETIKVTPLGFRSVLGNTKTITIKRETPTFDGNIKNVTITSNKTYKHSKLYAENVTIRSGANVIMNGYNSVRIVPGFTAELGSTVRIYNGTASNSMTRGIMDENNNIDDKMVKDKKDARMEQNNPNPAKGSTAINCYIPLETVNAYIQIYNTMGGMVLKLPIGTKGQNEIYVDTYKLPNGIYIYSLVTDGRLIDTKRMIIAN</sequence>
<feature type="domain" description="Secretion system C-terminal sorting" evidence="2">
    <location>
        <begin position="314"/>
        <end position="389"/>
    </location>
</feature>
<proteinExistence type="predicted"/>
<feature type="chain" id="PRO_5006047269" description="Secretion system C-terminal sorting domain-containing protein" evidence="1">
    <location>
        <begin position="21"/>
        <end position="391"/>
    </location>
</feature>
<reference evidence="3 4" key="1">
    <citation type="journal article" date="2015" name="Science">
        <title>Genetic determinants of in vivo fitness and diet responsiveness in multiple human gut Bacteroides.</title>
        <authorList>
            <person name="Wu M."/>
            <person name="McNulty N.P."/>
            <person name="Rodionov D.A."/>
            <person name="Khoroshkin M.S."/>
            <person name="Griffin N.W."/>
            <person name="Cheng J."/>
            <person name="Latreille P."/>
            <person name="Kerstetter R.A."/>
            <person name="Terrapon N."/>
            <person name="Henrissat B."/>
            <person name="Osterman A.L."/>
            <person name="Gordon J.I."/>
        </authorList>
    </citation>
    <scope>NUCLEOTIDE SEQUENCE [LARGE SCALE GENOMIC DNA]</scope>
    <source>
        <strain evidence="3 4">WH2</strain>
    </source>
</reference>
<organism evidence="3 4">
    <name type="scientific">Bacteroides cellulosilyticus</name>
    <dbReference type="NCBI Taxonomy" id="246787"/>
    <lineage>
        <taxon>Bacteria</taxon>
        <taxon>Pseudomonadati</taxon>
        <taxon>Bacteroidota</taxon>
        <taxon>Bacteroidia</taxon>
        <taxon>Bacteroidales</taxon>
        <taxon>Bacteroidaceae</taxon>
        <taxon>Bacteroides</taxon>
    </lineage>
</organism>
<dbReference type="EMBL" id="CP012801">
    <property type="protein sequence ID" value="ALJ62640.1"/>
    <property type="molecule type" value="Genomic_DNA"/>
</dbReference>
<keyword evidence="1" id="KW-0732">Signal</keyword>
<feature type="signal peptide" evidence="1">
    <location>
        <begin position="1"/>
        <end position="20"/>
    </location>
</feature>
<dbReference type="RefSeq" id="WP_029428084.1">
    <property type="nucleotide sequence ID" value="NZ_CP012801.1"/>
</dbReference>
<evidence type="ECO:0000313" key="3">
    <source>
        <dbReference type="EMBL" id="ALJ62640.1"/>
    </source>
</evidence>
<dbReference type="AlphaFoldDB" id="A0A0P0G6H3"/>
<evidence type="ECO:0000259" key="2">
    <source>
        <dbReference type="Pfam" id="PF18962"/>
    </source>
</evidence>
<accession>A0A0P0G6H3</accession>
<name>A0A0P0G6H3_9BACE</name>
<dbReference type="KEGG" id="bcel:BcellWH2_05441"/>
<dbReference type="Pfam" id="PF18962">
    <property type="entry name" value="Por_Secre_tail"/>
    <property type="match status" value="1"/>
</dbReference>